<reference evidence="2" key="1">
    <citation type="submission" date="2023-12" db="EMBL/GenBank/DDBJ databases">
        <title>Genome assembly of Anisodus tanguticus.</title>
        <authorList>
            <person name="Wang Y.-J."/>
        </authorList>
    </citation>
    <scope>NUCLEOTIDE SEQUENCE</scope>
    <source>
        <strain evidence="2">KB-2021</strain>
        <tissue evidence="2">Leaf</tissue>
    </source>
</reference>
<accession>A0AAE1VIY7</accession>
<keyword evidence="3" id="KW-1185">Reference proteome</keyword>
<feature type="region of interest" description="Disordered" evidence="1">
    <location>
        <begin position="27"/>
        <end position="51"/>
    </location>
</feature>
<evidence type="ECO:0000256" key="1">
    <source>
        <dbReference type="SAM" id="MobiDB-lite"/>
    </source>
</evidence>
<feature type="region of interest" description="Disordered" evidence="1">
    <location>
        <begin position="739"/>
        <end position="761"/>
    </location>
</feature>
<feature type="compositionally biased region" description="Polar residues" evidence="1">
    <location>
        <begin position="743"/>
        <end position="752"/>
    </location>
</feature>
<gene>
    <name evidence="2" type="ORF">RND71_018085</name>
</gene>
<name>A0AAE1VIY7_9SOLA</name>
<dbReference type="AlphaFoldDB" id="A0AAE1VIY7"/>
<proteinExistence type="predicted"/>
<evidence type="ECO:0000313" key="3">
    <source>
        <dbReference type="Proteomes" id="UP001291623"/>
    </source>
</evidence>
<evidence type="ECO:0000313" key="2">
    <source>
        <dbReference type="EMBL" id="KAK4362844.1"/>
    </source>
</evidence>
<sequence length="1177" mass="128422">MMGLGSLGNGGSSSSFSNLSPLAPPFTVDRSNSKPGSTYTGSVPFGQQSWQPYPDPSTTGYNFFPKHEIVTDSMPTTCMPEFTPIDSVKPSSNDLWSTSNPTANVSTDTYSGYYAPYVPSIVTNDSPSAAFNEGSFDVVPNSGNISVNVSSQVDYTQSLSGLEYPVSHWSVWTKVGDGKQDERKGVNAGVSFGYMNCMSQGNSLEGVNIAGEDSGALSGNFTDGVYTGPSSMGHMDSKPYLPQEPVYPSFNSKTAVGSILPVSCQAGLSLGSSNNYLNYENPFTPHEKFFQPLDSCSRDTTSTSKSSPVVVIRPAPSGSRFFAQKTDKTGGSNSEKSDVCDLLNKGEETQLPIDSPVEGVALGTGPPLDFGKIKDIFFASSSVNNQCPSHPCGSNGIEIAVKESYGSQAPYSSAPPVTFTEKFSDALDLQNPNEDSPCWKGATAFRISLSDSVEAPSPCHFKSKLECSDFGQSNPLFPPAEHSGRTSLKKFGEDNLHSHNVYAGIGLSAPAEGTGTNNYITEEHRTNDVTKKTFEHMDLSSSSGGLKFSEDLNKPRKGYNLPQYSENDCLSVDEHKYGPTKHSLTESFVHSGLNLIDTLEGGVVALDAAENVLRSPASQEDAKQAQPYERGSSPKLDVQTLVRAIYNLSELLKSQCLTNACLLDEQEHDALKHAITNLGACTTKKIETKDTMISQHDTFEKFGESRRSYMATGTGHPQFMEEVTWNSCGPCNQPVHEDKIKNNGKTAENSPLLTPPADELGDSNEEQLVQAIKKVLNENFLSDEGMQPQALLFKNLWLEAEAKLCSLSYKARFDRMKIEMEKHKFSQGKDLNLNSSVAPEAENDLASKATTQSPSTSSKSVHIDDYVMERFNILNRREEKLSSSFMREENDSVKVASDAEEDSVLMRLNILRQQGNNFSSSFMEGRKGSDMVSNDAADSVMERFNILGRREDNLKSSFVEEKKDQDVVANAAEDSVMGRLNILRHRGDKLNSSFMEEKKDPDMVANDAEDSVMARLNVLTQRGDNLNSSFMEEKKDPDMIANDVEDSVIARFNVLTHRGDNLNSPFMEVKKDVGTVAAGSAGMENLGLSKGEVSEDQRGNVVIEPYFYYHSVDASEGKYGSCSDGSGYDSMKQFLLSVVDDPVVHSTRKARLGNHHSSGLYDNSSSDWEHVAKDEYV</sequence>
<dbReference type="PANTHER" id="PTHR34361:SF2">
    <property type="entry name" value="OS08G0157800 PROTEIN"/>
    <property type="match status" value="1"/>
</dbReference>
<feature type="region of interest" description="Disordered" evidence="1">
    <location>
        <begin position="841"/>
        <end position="861"/>
    </location>
</feature>
<feature type="compositionally biased region" description="Polar residues" evidence="1">
    <location>
        <begin position="848"/>
        <end position="860"/>
    </location>
</feature>
<protein>
    <submittedName>
        <fullName evidence="2">Uncharacterized protein</fullName>
    </submittedName>
</protein>
<comment type="caution">
    <text evidence="2">The sequence shown here is derived from an EMBL/GenBank/DDBJ whole genome shotgun (WGS) entry which is preliminary data.</text>
</comment>
<dbReference type="PANTHER" id="PTHR34361">
    <property type="entry name" value="OS08G0157800 PROTEIN"/>
    <property type="match status" value="1"/>
</dbReference>
<feature type="compositionally biased region" description="Polar residues" evidence="1">
    <location>
        <begin position="29"/>
        <end position="51"/>
    </location>
</feature>
<dbReference type="EMBL" id="JAVYJV010000009">
    <property type="protein sequence ID" value="KAK4362844.1"/>
    <property type="molecule type" value="Genomic_DNA"/>
</dbReference>
<dbReference type="Proteomes" id="UP001291623">
    <property type="component" value="Unassembled WGS sequence"/>
</dbReference>
<organism evidence="2 3">
    <name type="scientific">Anisodus tanguticus</name>
    <dbReference type="NCBI Taxonomy" id="243964"/>
    <lineage>
        <taxon>Eukaryota</taxon>
        <taxon>Viridiplantae</taxon>
        <taxon>Streptophyta</taxon>
        <taxon>Embryophyta</taxon>
        <taxon>Tracheophyta</taxon>
        <taxon>Spermatophyta</taxon>
        <taxon>Magnoliopsida</taxon>
        <taxon>eudicotyledons</taxon>
        <taxon>Gunneridae</taxon>
        <taxon>Pentapetalae</taxon>
        <taxon>asterids</taxon>
        <taxon>lamiids</taxon>
        <taxon>Solanales</taxon>
        <taxon>Solanaceae</taxon>
        <taxon>Solanoideae</taxon>
        <taxon>Hyoscyameae</taxon>
        <taxon>Anisodus</taxon>
    </lineage>
</organism>